<dbReference type="AlphaFoldDB" id="A0A2S5CPA1"/>
<gene>
    <name evidence="1" type="ORF">AADEFJLK_01189</name>
</gene>
<sequence length="435" mass="48821">MSNFWLLEYQAITKIEDYDLDSLMFAIDNPSNGELFSNHMVEIAGWVVSLKEGFYIENLQFIIGDRGFHEVTSFSPRPDVKKVIQASKDKAVELNCGFRVSIPAYLTNKDCPLMLVAILSDGVIRYPINLCTLVFLSSRKELLGQLAFTPVVVTSTGRSGSTILCRALTHHPNAGVSNVLDNPGELRFIEHFLMNCLIQTGQCPGTDLNKGSLYSSLEYLERPPFLAPSLFKKAGDSKLKAYVCHTYPKDYQKGLFTLLASYFATCYTSPDKPAPTHLVEKSWDPIGIYLGHLMIEGFKEVILIRNFSDYLSSRIKFLKKIHQTDSLENEIELYASRIANFVRSVNFRGNCALVVRFEDLVSGDEAVLGGILDFVGLENTPDILKRLSSVILERDTVFEQHVTQDEQLDPTEQTLVDRIISKFSTEFGSLGLPVK</sequence>
<evidence type="ECO:0008006" key="3">
    <source>
        <dbReference type="Google" id="ProtNLM"/>
    </source>
</evidence>
<dbReference type="InterPro" id="IPR027417">
    <property type="entry name" value="P-loop_NTPase"/>
</dbReference>
<dbReference type="Gene3D" id="3.40.50.300">
    <property type="entry name" value="P-loop containing nucleotide triphosphate hydrolases"/>
    <property type="match status" value="1"/>
</dbReference>
<dbReference type="SUPFAM" id="SSF52540">
    <property type="entry name" value="P-loop containing nucleoside triphosphate hydrolases"/>
    <property type="match status" value="1"/>
</dbReference>
<dbReference type="Proteomes" id="UP000237423">
    <property type="component" value="Unassembled WGS sequence"/>
</dbReference>
<proteinExistence type="predicted"/>
<evidence type="ECO:0000313" key="2">
    <source>
        <dbReference type="Proteomes" id="UP000237423"/>
    </source>
</evidence>
<evidence type="ECO:0000313" key="1">
    <source>
        <dbReference type="EMBL" id="POZ52587.1"/>
    </source>
</evidence>
<dbReference type="EMBL" id="PGFZ01000002">
    <property type="protein sequence ID" value="POZ52587.1"/>
    <property type="molecule type" value="Genomic_DNA"/>
</dbReference>
<name>A0A2S5CPA1_9GAMM</name>
<protein>
    <recommendedName>
        <fullName evidence="3">Sulfotransferase family protein</fullName>
    </recommendedName>
</protein>
<comment type="caution">
    <text evidence="1">The sequence shown here is derived from an EMBL/GenBank/DDBJ whole genome shotgun (WGS) entry which is preliminary data.</text>
</comment>
<organism evidence="1 2">
    <name type="scientific">Methylovulum psychrotolerans</name>
    <dbReference type="NCBI Taxonomy" id="1704499"/>
    <lineage>
        <taxon>Bacteria</taxon>
        <taxon>Pseudomonadati</taxon>
        <taxon>Pseudomonadota</taxon>
        <taxon>Gammaproteobacteria</taxon>
        <taxon>Methylococcales</taxon>
        <taxon>Methylococcaceae</taxon>
        <taxon>Methylovulum</taxon>
    </lineage>
</organism>
<accession>A0A2S5CPA1</accession>
<reference evidence="1 2" key="1">
    <citation type="submission" date="2017-11" db="EMBL/GenBank/DDBJ databases">
        <title>Draft Genome Sequence of Methylobacter psychrotolerans Sph1T, an Obligate Methanotroph from Low-Temperature Environments.</title>
        <authorList>
            <person name="Oshkin I.Y."/>
            <person name="Miroshnikov K."/>
            <person name="Belova S.E."/>
            <person name="Korzhenkov A."/>
            <person name="Toshchakov S.V."/>
            <person name="Dedysh S.N."/>
        </authorList>
    </citation>
    <scope>NUCLEOTIDE SEQUENCE [LARGE SCALE GENOMIC DNA]</scope>
    <source>
        <strain evidence="1 2">Sph1</strain>
    </source>
</reference>
<dbReference type="RefSeq" id="WP_103973657.1">
    <property type="nucleotide sequence ID" value="NZ_PGFZ01000002.1"/>
</dbReference>